<evidence type="ECO:0000313" key="2">
    <source>
        <dbReference type="EMBL" id="GBL84663.1"/>
    </source>
</evidence>
<dbReference type="Proteomes" id="UP000499080">
    <property type="component" value="Unassembled WGS sequence"/>
</dbReference>
<reference evidence="2 3" key="1">
    <citation type="journal article" date="2019" name="Sci. Rep.">
        <title>Orb-weaving spider Araneus ventricosus genome elucidates the spidroin gene catalogue.</title>
        <authorList>
            <person name="Kono N."/>
            <person name="Nakamura H."/>
            <person name="Ohtoshi R."/>
            <person name="Moran D.A.P."/>
            <person name="Shinohara A."/>
            <person name="Yoshida Y."/>
            <person name="Fujiwara M."/>
            <person name="Mori M."/>
            <person name="Tomita M."/>
            <person name="Arakawa K."/>
        </authorList>
    </citation>
    <scope>NUCLEOTIDE SEQUENCE [LARGE SCALE GENOMIC DNA]</scope>
</reference>
<organism evidence="2 3">
    <name type="scientific">Araneus ventricosus</name>
    <name type="common">Orbweaver spider</name>
    <name type="synonym">Epeira ventricosa</name>
    <dbReference type="NCBI Taxonomy" id="182803"/>
    <lineage>
        <taxon>Eukaryota</taxon>
        <taxon>Metazoa</taxon>
        <taxon>Ecdysozoa</taxon>
        <taxon>Arthropoda</taxon>
        <taxon>Chelicerata</taxon>
        <taxon>Arachnida</taxon>
        <taxon>Araneae</taxon>
        <taxon>Araneomorphae</taxon>
        <taxon>Entelegynae</taxon>
        <taxon>Araneoidea</taxon>
        <taxon>Araneidae</taxon>
        <taxon>Araneus</taxon>
    </lineage>
</organism>
<keyword evidence="3" id="KW-1185">Reference proteome</keyword>
<name>A0A4Y2AY18_ARAVE</name>
<dbReference type="EMBL" id="BGPR01000038">
    <property type="protein sequence ID" value="GBL84663.1"/>
    <property type="molecule type" value="Genomic_DNA"/>
</dbReference>
<dbReference type="AlphaFoldDB" id="A0A4Y2AY18"/>
<sequence>MEVQQTQKDDKRIQPRLKSIWSVGPQKLKFRNPTSLEIHLECWAIKAVGEEECGSRKSENHKTTAGVPFSESGERKRSRRWRFGVPIDDWFAVGPVRHVNDLPKWMG</sequence>
<evidence type="ECO:0000313" key="3">
    <source>
        <dbReference type="Proteomes" id="UP000499080"/>
    </source>
</evidence>
<proteinExistence type="predicted"/>
<accession>A0A4Y2AY18</accession>
<comment type="caution">
    <text evidence="2">The sequence shown here is derived from an EMBL/GenBank/DDBJ whole genome shotgun (WGS) entry which is preliminary data.</text>
</comment>
<protein>
    <submittedName>
        <fullName evidence="2">Uncharacterized protein</fullName>
    </submittedName>
</protein>
<gene>
    <name evidence="2" type="ORF">AVEN_191120_1</name>
</gene>
<evidence type="ECO:0000256" key="1">
    <source>
        <dbReference type="SAM" id="MobiDB-lite"/>
    </source>
</evidence>
<feature type="region of interest" description="Disordered" evidence="1">
    <location>
        <begin position="54"/>
        <end position="78"/>
    </location>
</feature>